<dbReference type="RefSeq" id="WP_169663188.1">
    <property type="nucleotide sequence ID" value="NZ_CP076132.1"/>
</dbReference>
<dbReference type="SUPFAM" id="SSF111369">
    <property type="entry name" value="HlyD-like secretion proteins"/>
    <property type="match status" value="1"/>
</dbReference>
<dbReference type="Gene3D" id="2.40.50.100">
    <property type="match status" value="1"/>
</dbReference>
<dbReference type="Pfam" id="PF25881">
    <property type="entry name" value="HH_YBHG"/>
    <property type="match status" value="1"/>
</dbReference>
<name>A0AAX1MYM6_9BACT</name>
<dbReference type="Gene3D" id="2.40.30.170">
    <property type="match status" value="1"/>
</dbReference>
<dbReference type="AlphaFoldDB" id="A0AAX1MYM6"/>
<dbReference type="PANTHER" id="PTHR30438:SF2">
    <property type="entry name" value="MEMBRANE PROTEIN"/>
    <property type="match status" value="1"/>
</dbReference>
<reference evidence="3 4" key="1">
    <citation type="submission" date="2021-05" db="EMBL/GenBank/DDBJ databases">
        <title>Comparative genomic studies on the polysaccharide-degrading batcterial strains of the Flammeovirga genus.</title>
        <authorList>
            <person name="Zewei F."/>
            <person name="Zheng Z."/>
            <person name="Yu L."/>
            <person name="Ruyue G."/>
            <person name="Yanhong M."/>
            <person name="Yuanyuan C."/>
            <person name="Jingyan G."/>
            <person name="Wenjun H."/>
        </authorList>
    </citation>
    <scope>NUCLEOTIDE SEQUENCE [LARGE SCALE GENOMIC DNA]</scope>
    <source>
        <strain evidence="3 4">NBRC:100898</strain>
    </source>
</reference>
<feature type="coiled-coil region" evidence="1">
    <location>
        <begin position="68"/>
        <end position="128"/>
    </location>
</feature>
<dbReference type="InterPro" id="IPR059052">
    <property type="entry name" value="HH_YbhG-like"/>
</dbReference>
<evidence type="ECO:0000259" key="2">
    <source>
        <dbReference type="Pfam" id="PF25881"/>
    </source>
</evidence>
<dbReference type="GO" id="GO:0005886">
    <property type="term" value="C:plasma membrane"/>
    <property type="evidence" value="ECO:0007669"/>
    <property type="project" value="TreeGrafter"/>
</dbReference>
<dbReference type="Proteomes" id="UP000678679">
    <property type="component" value="Chromosome 1"/>
</dbReference>
<dbReference type="PANTHER" id="PTHR30438">
    <property type="entry name" value="36 KDA ANTIGEN-RELATED"/>
    <property type="match status" value="1"/>
</dbReference>
<dbReference type="EMBL" id="CP076132">
    <property type="protein sequence ID" value="QWG00406.1"/>
    <property type="molecule type" value="Genomic_DNA"/>
</dbReference>
<accession>A0AAX1MYM6</accession>
<evidence type="ECO:0000256" key="1">
    <source>
        <dbReference type="SAM" id="Coils"/>
    </source>
</evidence>
<proteinExistence type="predicted"/>
<dbReference type="KEGG" id="fya:KMW28_12155"/>
<evidence type="ECO:0000313" key="4">
    <source>
        <dbReference type="Proteomes" id="UP000678679"/>
    </source>
</evidence>
<evidence type="ECO:0000313" key="3">
    <source>
        <dbReference type="EMBL" id="QWG00406.1"/>
    </source>
</evidence>
<keyword evidence="4" id="KW-1185">Reference proteome</keyword>
<sequence length="320" mass="36088">MKNIYTVVLGALLITACSEQPQQTQQYKGKVKKEVVYVASKVPGRVVKMNVEEGQKVSEGDTLAVIDLPEAEAKLDQALGAVKAAKAQYEMAFNGATKEQLEQVDAAYDAAKEQYQFAEKSFKRIEEMYQDSLISSQKYDEVRTKYLMAKAKYEGTEAKKREVVSGVRNEKQRMALGQLERAKGALREVNIALSERYILAPKAMRVESISLQEGELALPGYSIFTAYADNSTFFRFAMSEEEVLKYKLNESVTMTSAFDKSIVVKGKVISIKEEMSYATRKSMNPNYEIDQSLYVLKIRPTDMKKAEKLLTNTTFVMPKK</sequence>
<gene>
    <name evidence="3" type="ORF">KMW28_12155</name>
</gene>
<feature type="domain" description="YbhG-like alpha-helical hairpin" evidence="2">
    <location>
        <begin position="71"/>
        <end position="193"/>
    </location>
</feature>
<dbReference type="Gene3D" id="1.10.287.470">
    <property type="entry name" value="Helix hairpin bin"/>
    <property type="match status" value="1"/>
</dbReference>
<keyword evidence="1" id="KW-0175">Coiled coil</keyword>
<organism evidence="3 4">
    <name type="scientific">Flammeovirga yaeyamensis</name>
    <dbReference type="NCBI Taxonomy" id="367791"/>
    <lineage>
        <taxon>Bacteria</taxon>
        <taxon>Pseudomonadati</taxon>
        <taxon>Bacteroidota</taxon>
        <taxon>Cytophagia</taxon>
        <taxon>Cytophagales</taxon>
        <taxon>Flammeovirgaceae</taxon>
        <taxon>Flammeovirga</taxon>
    </lineage>
</organism>
<dbReference type="PROSITE" id="PS51257">
    <property type="entry name" value="PROKAR_LIPOPROTEIN"/>
    <property type="match status" value="1"/>
</dbReference>
<protein>
    <submittedName>
        <fullName evidence="3">Biotin/lipoyl-binding protein</fullName>
    </submittedName>
</protein>